<dbReference type="Proteomes" id="UP000026249">
    <property type="component" value="Unassembled WGS sequence"/>
</dbReference>
<keyword evidence="1" id="KW-0732">Signal</keyword>
<organism evidence="2 3">
    <name type="scientific">Actibacterium mucosum KCTC 23349</name>
    <dbReference type="NCBI Taxonomy" id="1454373"/>
    <lineage>
        <taxon>Bacteria</taxon>
        <taxon>Pseudomonadati</taxon>
        <taxon>Pseudomonadota</taxon>
        <taxon>Alphaproteobacteria</taxon>
        <taxon>Rhodobacterales</taxon>
        <taxon>Roseobacteraceae</taxon>
        <taxon>Actibacterium</taxon>
    </lineage>
</organism>
<evidence type="ECO:0000313" key="3">
    <source>
        <dbReference type="Proteomes" id="UP000026249"/>
    </source>
</evidence>
<sequence length="162" mass="17543">MTFKSVLAATAITLCAAPVFAQLEYWDNVGGWDIMIDPSLGDGCLIQAEFQDGSVVRVGFDRNEGAGYVTAFNMAWGDIEEGAIYPIQFDLDGEVYDGEAAGIWLNDVPGADIYFTNPDFLFDIAAKYTMTLYNENGEVMAIDLAGTYNALEGALACQDEMG</sequence>
<dbReference type="AlphaFoldDB" id="A0A037ZM16"/>
<comment type="caution">
    <text evidence="2">The sequence shown here is derived from an EMBL/GenBank/DDBJ whole genome shotgun (WGS) entry which is preliminary data.</text>
</comment>
<gene>
    <name evidence="2" type="ORF">ACMU_01230</name>
</gene>
<dbReference type="OrthoDB" id="7705693at2"/>
<feature type="chain" id="PRO_5001559681" evidence="1">
    <location>
        <begin position="22"/>
        <end position="162"/>
    </location>
</feature>
<evidence type="ECO:0000313" key="2">
    <source>
        <dbReference type="EMBL" id="KAJ57144.1"/>
    </source>
</evidence>
<accession>A0A037ZM16</accession>
<protein>
    <submittedName>
        <fullName evidence="2">Uncharacterized protein</fullName>
    </submittedName>
</protein>
<dbReference type="EMBL" id="JFKE01000001">
    <property type="protein sequence ID" value="KAJ57144.1"/>
    <property type="molecule type" value="Genomic_DNA"/>
</dbReference>
<dbReference type="STRING" id="1454373.ACMU_01230"/>
<reference evidence="2 3" key="1">
    <citation type="submission" date="2014-03" db="EMBL/GenBank/DDBJ databases">
        <title>Draft Genome Sequence of Actibacterium mucosum KCTC 23349, a Marine Alphaproteobacterium with Complex Ionic Requirements Isolated from Mediterranean Seawater at Malvarrosa Beach, Valencia, Spain.</title>
        <authorList>
            <person name="Arahal D.R."/>
            <person name="Shao Z."/>
            <person name="Lai Q."/>
            <person name="Pujalte M.J."/>
        </authorList>
    </citation>
    <scope>NUCLEOTIDE SEQUENCE [LARGE SCALE GENOMIC DNA]</scope>
    <source>
        <strain evidence="2 3">KCTC 23349</strain>
    </source>
</reference>
<name>A0A037ZM16_9RHOB</name>
<evidence type="ECO:0000256" key="1">
    <source>
        <dbReference type="SAM" id="SignalP"/>
    </source>
</evidence>
<dbReference type="RefSeq" id="WP_035255387.1">
    <property type="nucleotide sequence ID" value="NZ_JFKE01000001.1"/>
</dbReference>
<feature type="signal peptide" evidence="1">
    <location>
        <begin position="1"/>
        <end position="21"/>
    </location>
</feature>
<keyword evidence="3" id="KW-1185">Reference proteome</keyword>
<proteinExistence type="predicted"/>